<dbReference type="InterPro" id="IPR042099">
    <property type="entry name" value="ANL_N_sf"/>
</dbReference>
<dbReference type="Pfam" id="PF00501">
    <property type="entry name" value="AMP-binding"/>
    <property type="match status" value="1"/>
</dbReference>
<feature type="region of interest" description="Disordered" evidence="3">
    <location>
        <begin position="679"/>
        <end position="720"/>
    </location>
</feature>
<dbReference type="Gene3D" id="3.30.300.30">
    <property type="match status" value="1"/>
</dbReference>
<evidence type="ECO:0000256" key="1">
    <source>
        <dbReference type="ARBA" id="ARBA00006432"/>
    </source>
</evidence>
<evidence type="ECO:0000256" key="3">
    <source>
        <dbReference type="SAM" id="MobiDB-lite"/>
    </source>
</evidence>
<dbReference type="PANTHER" id="PTHR24096">
    <property type="entry name" value="LONG-CHAIN-FATTY-ACID--COA LIGASE"/>
    <property type="match status" value="1"/>
</dbReference>
<feature type="domain" description="AMP-binding enzyme C-terminal" evidence="5">
    <location>
        <begin position="425"/>
        <end position="498"/>
    </location>
</feature>
<evidence type="ECO:0000256" key="2">
    <source>
        <dbReference type="ARBA" id="ARBA00022598"/>
    </source>
</evidence>
<sequence length="720" mass="75201">MSSAENGSSKDVVSHVFGQESIDDGLAVVDCSGPEIRRFGYAALKSAIFALAGRLHASGLRQDDVVAVLTENSVEFVISYYGVLAAGGVVLPLDPRATRRDWLEDIATCRARSLIVDTALWAAPPSFPQGCVYIGDLPESGAGRSWDAVTTPSTVDGAQPGGPPPGGDRTAVLMSSSGTSGKPKKVRITHRNLTAGLDQVETKHRLGLEDSVTCAGPLRHIYGMQMAMNPVLRAGGTLVIGSTRFALDGFLRMMASEKVSVAYLVPSVITGIAALPDVPGLPALRLVVSGGGPLAPAAADGCVAKLGKPLVQGFGMTEAGCVSFPPDGRPGPKGTVGQILPGTTARFIDPETGEDAAPGKPGELLLSGPQITPGYLESSAPPVRGLDGWFHTGDLAVRDEDGFLRIVGRLKTLIKYKGHQVAPAELEAILLDHPAVSDVIVTGEPDELAGEVPKAYVVMPRDVPLSDLFGHVAGRVTPHKRVRLLERVHEIPRSSTGKPTAPPALRVVLLSGLPEAGSALTTEFTTAGMSVLVVGNALRAESPGLDVFGTTRGKSSVSDVDLTAPGAGTQVAASALRELGGIDVVVDAWSFTSGNRRRDLALLHPLLGASTAGHGRLITLLSVAGEDEAHRHFVERLALEAADTGACVVGLDLGRPEAFRDRETRQAIIALATGAADHRPGHCLRPAKDSTNEQESPSARQSTATMIERNPLRPETSSLR</sequence>
<keyword evidence="2" id="KW-0436">Ligase</keyword>
<dbReference type="PANTHER" id="PTHR24096:SF149">
    <property type="entry name" value="AMP-BINDING DOMAIN-CONTAINING PROTEIN-RELATED"/>
    <property type="match status" value="1"/>
</dbReference>
<evidence type="ECO:0000259" key="5">
    <source>
        <dbReference type="Pfam" id="PF13193"/>
    </source>
</evidence>
<evidence type="ECO:0000313" key="7">
    <source>
        <dbReference type="Proteomes" id="UP000635387"/>
    </source>
</evidence>
<dbReference type="InterPro" id="IPR000873">
    <property type="entry name" value="AMP-dep_synth/lig_dom"/>
</dbReference>
<accession>A0ABQ3LXJ1</accession>
<proteinExistence type="inferred from homology"/>
<comment type="similarity">
    <text evidence="1">Belongs to the ATP-dependent AMP-binding enzyme family.</text>
</comment>
<dbReference type="Gene3D" id="3.40.50.12780">
    <property type="entry name" value="N-terminal domain of ligase-like"/>
    <property type="match status" value="1"/>
</dbReference>
<dbReference type="RefSeq" id="WP_191257641.1">
    <property type="nucleotide sequence ID" value="NZ_BNAY01000007.1"/>
</dbReference>
<protein>
    <submittedName>
        <fullName evidence="6">Uncharacterized protein</fullName>
    </submittedName>
</protein>
<evidence type="ECO:0000313" key="6">
    <source>
        <dbReference type="EMBL" id="GHH28266.1"/>
    </source>
</evidence>
<dbReference type="Pfam" id="PF13193">
    <property type="entry name" value="AMP-binding_C"/>
    <property type="match status" value="1"/>
</dbReference>
<dbReference type="SUPFAM" id="SSF56801">
    <property type="entry name" value="Acetyl-CoA synthetase-like"/>
    <property type="match status" value="1"/>
</dbReference>
<dbReference type="Proteomes" id="UP000635387">
    <property type="component" value="Unassembled WGS sequence"/>
</dbReference>
<feature type="domain" description="AMP-dependent synthetase/ligase" evidence="4">
    <location>
        <begin position="27"/>
        <end position="376"/>
    </location>
</feature>
<comment type="caution">
    <text evidence="6">The sequence shown here is derived from an EMBL/GenBank/DDBJ whole genome shotgun (WGS) entry which is preliminary data.</text>
</comment>
<gene>
    <name evidence="6" type="ORF">GCM10017790_58820</name>
</gene>
<dbReference type="InterPro" id="IPR045851">
    <property type="entry name" value="AMP-bd_C_sf"/>
</dbReference>
<keyword evidence="7" id="KW-1185">Reference proteome</keyword>
<feature type="compositionally biased region" description="Polar residues" evidence="3">
    <location>
        <begin position="693"/>
        <end position="705"/>
    </location>
</feature>
<reference evidence="7" key="1">
    <citation type="journal article" date="2019" name="Int. J. Syst. Evol. Microbiol.">
        <title>The Global Catalogue of Microorganisms (GCM) 10K type strain sequencing project: providing services to taxonomists for standard genome sequencing and annotation.</title>
        <authorList>
            <consortium name="The Broad Institute Genomics Platform"/>
            <consortium name="The Broad Institute Genome Sequencing Center for Infectious Disease"/>
            <person name="Wu L."/>
            <person name="Ma J."/>
        </authorList>
    </citation>
    <scope>NUCLEOTIDE SEQUENCE [LARGE SCALE GENOMIC DNA]</scope>
    <source>
        <strain evidence="7">CGMCC 4.7683</strain>
    </source>
</reference>
<organism evidence="6 7">
    <name type="scientific">Amycolatopsis oliviviridis</name>
    <dbReference type="NCBI Taxonomy" id="1471590"/>
    <lineage>
        <taxon>Bacteria</taxon>
        <taxon>Bacillati</taxon>
        <taxon>Actinomycetota</taxon>
        <taxon>Actinomycetes</taxon>
        <taxon>Pseudonocardiales</taxon>
        <taxon>Pseudonocardiaceae</taxon>
        <taxon>Amycolatopsis</taxon>
    </lineage>
</organism>
<feature type="compositionally biased region" description="Basic and acidic residues" evidence="3">
    <location>
        <begin position="679"/>
        <end position="691"/>
    </location>
</feature>
<dbReference type="EMBL" id="BNAY01000007">
    <property type="protein sequence ID" value="GHH28266.1"/>
    <property type="molecule type" value="Genomic_DNA"/>
</dbReference>
<evidence type="ECO:0000259" key="4">
    <source>
        <dbReference type="Pfam" id="PF00501"/>
    </source>
</evidence>
<dbReference type="InterPro" id="IPR025110">
    <property type="entry name" value="AMP-bd_C"/>
</dbReference>
<name>A0ABQ3LXJ1_9PSEU</name>